<sequence>YLRETPYAPVADRSGTLHRMFLPDHGYIMDAAIAFFTPSDDITPRCVDAAIAFFAHCMRDDPLMQFVVPDRARKCDTSVTLEMITLLATHSAWAAARYGSLWMLVPDGAEVTHFSGGMI</sequence>
<feature type="non-terminal residue" evidence="1">
    <location>
        <position position="1"/>
    </location>
</feature>
<dbReference type="EMBL" id="BDIP01007080">
    <property type="protein sequence ID" value="GIQ91056.1"/>
    <property type="molecule type" value="Genomic_DNA"/>
</dbReference>
<evidence type="ECO:0000313" key="2">
    <source>
        <dbReference type="Proteomes" id="UP000265618"/>
    </source>
</evidence>
<name>A0A9K3DAF7_9EUKA</name>
<gene>
    <name evidence="1" type="ORF">KIPB_014123</name>
</gene>
<dbReference type="AlphaFoldDB" id="A0A9K3DAF7"/>
<evidence type="ECO:0000313" key="1">
    <source>
        <dbReference type="EMBL" id="GIQ91056.1"/>
    </source>
</evidence>
<feature type="non-terminal residue" evidence="1">
    <location>
        <position position="119"/>
    </location>
</feature>
<organism evidence="1 2">
    <name type="scientific">Kipferlia bialata</name>
    <dbReference type="NCBI Taxonomy" id="797122"/>
    <lineage>
        <taxon>Eukaryota</taxon>
        <taxon>Metamonada</taxon>
        <taxon>Carpediemonas-like organisms</taxon>
        <taxon>Kipferlia</taxon>
    </lineage>
</organism>
<comment type="caution">
    <text evidence="1">The sequence shown here is derived from an EMBL/GenBank/DDBJ whole genome shotgun (WGS) entry which is preliminary data.</text>
</comment>
<proteinExistence type="predicted"/>
<dbReference type="Proteomes" id="UP000265618">
    <property type="component" value="Unassembled WGS sequence"/>
</dbReference>
<accession>A0A9K3DAF7</accession>
<protein>
    <submittedName>
        <fullName evidence="1">Uncharacterized protein</fullName>
    </submittedName>
</protein>
<reference evidence="1 2" key="1">
    <citation type="journal article" date="2018" name="PLoS ONE">
        <title>The draft genome of Kipferlia bialata reveals reductive genome evolution in fornicate parasites.</title>
        <authorList>
            <person name="Tanifuji G."/>
            <person name="Takabayashi S."/>
            <person name="Kume K."/>
            <person name="Takagi M."/>
            <person name="Nakayama T."/>
            <person name="Kamikawa R."/>
            <person name="Inagaki Y."/>
            <person name="Hashimoto T."/>
        </authorList>
    </citation>
    <scope>NUCLEOTIDE SEQUENCE [LARGE SCALE GENOMIC DNA]</scope>
    <source>
        <strain evidence="1">NY0173</strain>
    </source>
</reference>
<keyword evidence="2" id="KW-1185">Reference proteome</keyword>